<evidence type="ECO:0000313" key="3">
    <source>
        <dbReference type="EMBL" id="CPV73754.1"/>
    </source>
</evidence>
<dbReference type="SUPFAM" id="SSF53807">
    <property type="entry name" value="Helical backbone' metal receptor"/>
    <property type="match status" value="1"/>
</dbReference>
<gene>
    <name evidence="3" type="primary">btuF</name>
    <name evidence="3" type="ORF">ERS075579_05342</name>
</gene>
<dbReference type="PROSITE" id="PS50983">
    <property type="entry name" value="FE_B12_PBP"/>
    <property type="match status" value="1"/>
</dbReference>
<dbReference type="Pfam" id="PF01497">
    <property type="entry name" value="Peripla_BP_2"/>
    <property type="match status" value="1"/>
</dbReference>
<dbReference type="PANTHER" id="PTHR30535:SF7">
    <property type="entry name" value="IRON(III) DICITRATE-BINDING PROTEIN"/>
    <property type="match status" value="1"/>
</dbReference>
<accession>A0A0U0ZW24</accession>
<sequence length="330" mass="35742">MKALIGSVAALALLMTSCATIDEASTATDHVSVDNCGAPLQVPVPVTRAVSNDTGVTELLFALGLQDRMAGYFLDSGQDRDISTSPWKAQFESTTNLGQGFTREAVQTARPDLVFAGWNYGFSETSGLTPDWVRSIGAVPYQLTEACRQSGTVRRGIKAPLEALYEDLANLGVIFGVQDRARDLIASYRQTIEDVQSRAPHGQAPVRVFLYDSGEAEPFTSGKTAAPQQIIEKAGGRNIFSDLNDSWTTSAWETAAQRDPQVIIVCDYGVGPNNTARAKIDLLKAQPLMRHTQAVRDENFIVLPYAALVEGPRNPDAIVTLANYLRSKGF</sequence>
<dbReference type="PANTHER" id="PTHR30535">
    <property type="entry name" value="VITAMIN B12-BINDING PROTEIN"/>
    <property type="match status" value="1"/>
</dbReference>
<evidence type="ECO:0000256" key="1">
    <source>
        <dbReference type="ARBA" id="ARBA00008814"/>
    </source>
</evidence>
<dbReference type="InterPro" id="IPR050902">
    <property type="entry name" value="ABC_Transporter_SBP"/>
</dbReference>
<reference evidence="3 4" key="1">
    <citation type="submission" date="2015-03" db="EMBL/GenBank/DDBJ databases">
        <authorList>
            <person name="Murphy D."/>
        </authorList>
    </citation>
    <scope>NUCLEOTIDE SEQUENCE [LARGE SCALE GENOMIC DNA]</scope>
    <source>
        <strain evidence="3 4">PAP088</strain>
    </source>
</reference>
<organism evidence="3 4">
    <name type="scientific">Mycobacteroides abscessus</name>
    <dbReference type="NCBI Taxonomy" id="36809"/>
    <lineage>
        <taxon>Bacteria</taxon>
        <taxon>Bacillati</taxon>
        <taxon>Actinomycetota</taxon>
        <taxon>Actinomycetes</taxon>
        <taxon>Mycobacteriales</taxon>
        <taxon>Mycobacteriaceae</taxon>
        <taxon>Mycobacteroides</taxon>
    </lineage>
</organism>
<dbReference type="PROSITE" id="PS51257">
    <property type="entry name" value="PROKAR_LIPOPROTEIN"/>
    <property type="match status" value="1"/>
</dbReference>
<dbReference type="AlphaFoldDB" id="A0A0U0ZW24"/>
<feature type="signal peptide" evidence="2">
    <location>
        <begin position="1"/>
        <end position="21"/>
    </location>
</feature>
<feature type="chain" id="PRO_5038704156" evidence="2">
    <location>
        <begin position="22"/>
        <end position="330"/>
    </location>
</feature>
<dbReference type="Proteomes" id="UP000045782">
    <property type="component" value="Unassembled WGS sequence"/>
</dbReference>
<evidence type="ECO:0000256" key="2">
    <source>
        <dbReference type="SAM" id="SignalP"/>
    </source>
</evidence>
<name>A0A0U0ZW24_9MYCO</name>
<proteinExistence type="inferred from homology"/>
<dbReference type="Gene3D" id="3.40.50.1980">
    <property type="entry name" value="Nitrogenase molybdenum iron protein domain"/>
    <property type="match status" value="2"/>
</dbReference>
<protein>
    <submittedName>
        <fullName evidence="3">Putative iron compound ABC transporter, substrate-binding protein</fullName>
    </submittedName>
</protein>
<dbReference type="RefSeq" id="WP_016892085.1">
    <property type="nucleotide sequence ID" value="NZ_CSVC01000017.1"/>
</dbReference>
<comment type="similarity">
    <text evidence="1">Belongs to the bacterial solute-binding protein 8 family.</text>
</comment>
<dbReference type="InterPro" id="IPR002491">
    <property type="entry name" value="ABC_transptr_periplasmic_BD"/>
</dbReference>
<evidence type="ECO:0000313" key="4">
    <source>
        <dbReference type="Proteomes" id="UP000045782"/>
    </source>
</evidence>
<dbReference type="EMBL" id="CSWP01000016">
    <property type="protein sequence ID" value="CPV73754.1"/>
    <property type="molecule type" value="Genomic_DNA"/>
</dbReference>
<keyword evidence="2" id="KW-0732">Signal</keyword>